<evidence type="ECO:0000256" key="1">
    <source>
        <dbReference type="ARBA" id="ARBA00022908"/>
    </source>
</evidence>
<feature type="domain" description="Core-binding (CB)" evidence="4">
    <location>
        <begin position="3"/>
        <end position="88"/>
    </location>
</feature>
<evidence type="ECO:0000256" key="3">
    <source>
        <dbReference type="PROSITE-ProRule" id="PRU01248"/>
    </source>
</evidence>
<dbReference type="GO" id="GO:0003677">
    <property type="term" value="F:DNA binding"/>
    <property type="evidence" value="ECO:0007669"/>
    <property type="project" value="UniProtKB-UniRule"/>
</dbReference>
<dbReference type="Gene3D" id="1.10.150.130">
    <property type="match status" value="1"/>
</dbReference>
<evidence type="ECO:0000313" key="6">
    <source>
        <dbReference type="Proteomes" id="UP000747791"/>
    </source>
</evidence>
<keyword evidence="2 3" id="KW-0238">DNA-binding</keyword>
<organism evidence="5 6">
    <name type="scientific">Candidatus Fonsibacter lacus</name>
    <dbReference type="NCBI Taxonomy" id="2576439"/>
    <lineage>
        <taxon>Bacteria</taxon>
        <taxon>Pseudomonadati</taxon>
        <taxon>Pseudomonadota</taxon>
        <taxon>Alphaproteobacteria</taxon>
        <taxon>Candidatus Pelagibacterales</taxon>
        <taxon>Candidatus Pelagibacterales incertae sedis</taxon>
        <taxon>Candidatus Fonsibacter</taxon>
    </lineage>
</organism>
<sequence>MSNIVKDISSIEIETLDNIRSSKSANTIRAYKSDFNNFADFCRKNNFKLLPADPKIVSFYITHLSSTSKVSTLKRRLASISVIHKLKGHYIDIKHPLIIENLMGIQRKKGVFQKSKNPILINELKEIINIIDKSEKNEI</sequence>
<reference evidence="5" key="1">
    <citation type="submission" date="2018-10" db="EMBL/GenBank/DDBJ databases">
        <title>Iterative Subtractive Binning of Freshwater Chronoseries Metagenomes Recovers Nearly Complete Genomes from over Four Hundred Novel Species.</title>
        <authorList>
            <person name="Rodriguez-R L.M."/>
            <person name="Tsementzi D."/>
            <person name="Luo C."/>
            <person name="Konstantinidis K.T."/>
        </authorList>
    </citation>
    <scope>NUCLEOTIDE SEQUENCE</scope>
    <source>
        <strain evidence="5">WB8_2A_004</strain>
    </source>
</reference>
<proteinExistence type="predicted"/>
<dbReference type="Proteomes" id="UP000747791">
    <property type="component" value="Unassembled WGS sequence"/>
</dbReference>
<comment type="caution">
    <text evidence="5">The sequence shown here is derived from an EMBL/GenBank/DDBJ whole genome shotgun (WGS) entry which is preliminary data.</text>
</comment>
<dbReference type="AlphaFoldDB" id="A0A966HS61"/>
<feature type="non-terminal residue" evidence="5">
    <location>
        <position position="139"/>
    </location>
</feature>
<dbReference type="PROSITE" id="PS51900">
    <property type="entry name" value="CB"/>
    <property type="match status" value="1"/>
</dbReference>
<dbReference type="InterPro" id="IPR010998">
    <property type="entry name" value="Integrase_recombinase_N"/>
</dbReference>
<protein>
    <submittedName>
        <fullName evidence="5">Integrase</fullName>
    </submittedName>
</protein>
<accession>A0A966HS61</accession>
<dbReference type="GO" id="GO:0015074">
    <property type="term" value="P:DNA integration"/>
    <property type="evidence" value="ECO:0007669"/>
    <property type="project" value="UniProtKB-KW"/>
</dbReference>
<gene>
    <name evidence="5" type="ORF">EBX74_04840</name>
</gene>
<dbReference type="InterPro" id="IPR004107">
    <property type="entry name" value="Integrase_SAM-like_N"/>
</dbReference>
<dbReference type="EMBL" id="RGOB01000221">
    <property type="protein sequence ID" value="NCU53587.1"/>
    <property type="molecule type" value="Genomic_DNA"/>
</dbReference>
<evidence type="ECO:0000259" key="4">
    <source>
        <dbReference type="PROSITE" id="PS51900"/>
    </source>
</evidence>
<dbReference type="SUPFAM" id="SSF47823">
    <property type="entry name" value="lambda integrase-like, N-terminal domain"/>
    <property type="match status" value="1"/>
</dbReference>
<name>A0A966HS61_9PROT</name>
<dbReference type="Pfam" id="PF02899">
    <property type="entry name" value="Phage_int_SAM_1"/>
    <property type="match status" value="1"/>
</dbReference>
<evidence type="ECO:0000313" key="5">
    <source>
        <dbReference type="EMBL" id="NCU53587.1"/>
    </source>
</evidence>
<keyword evidence="1" id="KW-0229">DNA integration</keyword>
<dbReference type="InterPro" id="IPR044068">
    <property type="entry name" value="CB"/>
</dbReference>
<evidence type="ECO:0000256" key="2">
    <source>
        <dbReference type="ARBA" id="ARBA00023125"/>
    </source>
</evidence>